<dbReference type="InterPro" id="IPR014729">
    <property type="entry name" value="Rossmann-like_a/b/a_fold"/>
</dbReference>
<dbReference type="Gene3D" id="3.40.50.620">
    <property type="entry name" value="HUPs"/>
    <property type="match status" value="1"/>
</dbReference>
<dbReference type="AlphaFoldDB" id="A0A9P6L5F1"/>
<proteinExistence type="predicted"/>
<dbReference type="OrthoDB" id="435881at2759"/>
<name>A0A9P6L5F1_9AGAM</name>
<comment type="caution">
    <text evidence="2">The sequence shown here is derived from an EMBL/GenBank/DDBJ whole genome shotgun (WGS) entry which is preliminary data.</text>
</comment>
<reference evidence="2" key="1">
    <citation type="journal article" date="2020" name="Nat. Commun.">
        <title>Large-scale genome sequencing of mycorrhizal fungi provides insights into the early evolution of symbiotic traits.</title>
        <authorList>
            <person name="Miyauchi S."/>
            <person name="Kiss E."/>
            <person name="Kuo A."/>
            <person name="Drula E."/>
            <person name="Kohler A."/>
            <person name="Sanchez-Garcia M."/>
            <person name="Morin E."/>
            <person name="Andreopoulos B."/>
            <person name="Barry K.W."/>
            <person name="Bonito G."/>
            <person name="Buee M."/>
            <person name="Carver A."/>
            <person name="Chen C."/>
            <person name="Cichocki N."/>
            <person name="Clum A."/>
            <person name="Culley D."/>
            <person name="Crous P.W."/>
            <person name="Fauchery L."/>
            <person name="Girlanda M."/>
            <person name="Hayes R.D."/>
            <person name="Keri Z."/>
            <person name="LaButti K."/>
            <person name="Lipzen A."/>
            <person name="Lombard V."/>
            <person name="Magnuson J."/>
            <person name="Maillard F."/>
            <person name="Murat C."/>
            <person name="Nolan M."/>
            <person name="Ohm R.A."/>
            <person name="Pangilinan J."/>
            <person name="Pereira M.F."/>
            <person name="Perotto S."/>
            <person name="Peter M."/>
            <person name="Pfister S."/>
            <person name="Riley R."/>
            <person name="Sitrit Y."/>
            <person name="Stielow J.B."/>
            <person name="Szollosi G."/>
            <person name="Zifcakova L."/>
            <person name="Stursova M."/>
            <person name="Spatafora J.W."/>
            <person name="Tedersoo L."/>
            <person name="Vaario L.M."/>
            <person name="Yamada A."/>
            <person name="Yan M."/>
            <person name="Wang P."/>
            <person name="Xu J."/>
            <person name="Bruns T."/>
            <person name="Baldrian P."/>
            <person name="Vilgalys R."/>
            <person name="Dunand C."/>
            <person name="Henrissat B."/>
            <person name="Grigoriev I.V."/>
            <person name="Hibbett D."/>
            <person name="Nagy L.G."/>
            <person name="Martin F.M."/>
        </authorList>
    </citation>
    <scope>NUCLEOTIDE SEQUENCE</scope>
    <source>
        <strain evidence="2">UH-Tt-Lm1</strain>
    </source>
</reference>
<dbReference type="SUPFAM" id="SSF52425">
    <property type="entry name" value="Cryptochrome/photolyase, N-terminal domain"/>
    <property type="match status" value="1"/>
</dbReference>
<dbReference type="PROSITE" id="PS51645">
    <property type="entry name" value="PHR_CRY_ALPHA_BETA"/>
    <property type="match status" value="1"/>
</dbReference>
<keyword evidence="3" id="KW-1185">Reference proteome</keyword>
<dbReference type="Pfam" id="PF00875">
    <property type="entry name" value="DNA_photolyase"/>
    <property type="match status" value="2"/>
</dbReference>
<evidence type="ECO:0000313" key="2">
    <source>
        <dbReference type="EMBL" id="KAF9782941.1"/>
    </source>
</evidence>
<evidence type="ECO:0000259" key="1">
    <source>
        <dbReference type="PROSITE" id="PS51645"/>
    </source>
</evidence>
<dbReference type="InterPro" id="IPR036155">
    <property type="entry name" value="Crypto/Photolyase_N_sf"/>
</dbReference>
<evidence type="ECO:0000313" key="3">
    <source>
        <dbReference type="Proteomes" id="UP000736335"/>
    </source>
</evidence>
<dbReference type="EMBL" id="WIUZ02000011">
    <property type="protein sequence ID" value="KAF9782941.1"/>
    <property type="molecule type" value="Genomic_DNA"/>
</dbReference>
<dbReference type="InterPro" id="IPR006050">
    <property type="entry name" value="DNA_photolyase_N"/>
</dbReference>
<protein>
    <submittedName>
        <fullName evidence="2">DNA photolyase</fullName>
    </submittedName>
</protein>
<organism evidence="2 3">
    <name type="scientific">Thelephora terrestris</name>
    <dbReference type="NCBI Taxonomy" id="56493"/>
    <lineage>
        <taxon>Eukaryota</taxon>
        <taxon>Fungi</taxon>
        <taxon>Dikarya</taxon>
        <taxon>Basidiomycota</taxon>
        <taxon>Agaricomycotina</taxon>
        <taxon>Agaricomycetes</taxon>
        <taxon>Thelephorales</taxon>
        <taxon>Thelephoraceae</taxon>
        <taxon>Thelephora</taxon>
    </lineage>
</organism>
<reference evidence="2" key="2">
    <citation type="submission" date="2020-11" db="EMBL/GenBank/DDBJ databases">
        <authorList>
            <consortium name="DOE Joint Genome Institute"/>
            <person name="Kuo A."/>
            <person name="Miyauchi S."/>
            <person name="Kiss E."/>
            <person name="Drula E."/>
            <person name="Kohler A."/>
            <person name="Sanchez-Garcia M."/>
            <person name="Andreopoulos B."/>
            <person name="Barry K.W."/>
            <person name="Bonito G."/>
            <person name="Buee M."/>
            <person name="Carver A."/>
            <person name="Chen C."/>
            <person name="Cichocki N."/>
            <person name="Clum A."/>
            <person name="Culley D."/>
            <person name="Crous P.W."/>
            <person name="Fauchery L."/>
            <person name="Girlanda M."/>
            <person name="Hayes R."/>
            <person name="Keri Z."/>
            <person name="Labutti K."/>
            <person name="Lipzen A."/>
            <person name="Lombard V."/>
            <person name="Magnuson J."/>
            <person name="Maillard F."/>
            <person name="Morin E."/>
            <person name="Murat C."/>
            <person name="Nolan M."/>
            <person name="Ohm R."/>
            <person name="Pangilinan J."/>
            <person name="Pereira M."/>
            <person name="Perotto S."/>
            <person name="Peter M."/>
            <person name="Riley R."/>
            <person name="Sitrit Y."/>
            <person name="Stielow B."/>
            <person name="Szollosi G."/>
            <person name="Zifcakova L."/>
            <person name="Stursova M."/>
            <person name="Spatafora J.W."/>
            <person name="Tedersoo L."/>
            <person name="Vaario L.-M."/>
            <person name="Yamada A."/>
            <person name="Yan M."/>
            <person name="Wang P."/>
            <person name="Xu J."/>
            <person name="Bruns T."/>
            <person name="Baldrian P."/>
            <person name="Vilgalys R."/>
            <person name="Henrissat B."/>
            <person name="Grigoriev I.V."/>
            <person name="Hibbett D."/>
            <person name="Nagy L.G."/>
            <person name="Martin F.M."/>
        </authorList>
    </citation>
    <scope>NUCLEOTIDE SEQUENCE</scope>
    <source>
        <strain evidence="2">UH-Tt-Lm1</strain>
    </source>
</reference>
<sequence>MADLRIVDKRALSQASKRAREVDVPLVLLFVINPQDYAAYDRGPRRIDFVLRNLKSIKAGANERVFAPLRSYPGSSHNGIYANIEYEVDKLRRDIKILELAKQEDIKCTLVHDKLLVEPGTLSTQQAKPFSELPDEVKVPRPRDAGAVLAREIEGFTVRRCKPPGE</sequence>
<gene>
    <name evidence="2" type="ORF">BJ322DRAFT_1110823</name>
</gene>
<feature type="domain" description="Photolyase/cryptochrome alpha/beta" evidence="1">
    <location>
        <begin position="1"/>
        <end position="116"/>
    </location>
</feature>
<accession>A0A9P6L5F1</accession>
<dbReference type="Proteomes" id="UP000736335">
    <property type="component" value="Unassembled WGS sequence"/>
</dbReference>